<comment type="similarity">
    <text evidence="2">Belongs to the MreD family.</text>
</comment>
<keyword evidence="10" id="KW-1185">Reference proteome</keyword>
<proteinExistence type="inferred from homology"/>
<dbReference type="NCBIfam" id="TIGR03426">
    <property type="entry name" value="shape_MreD"/>
    <property type="match status" value="1"/>
</dbReference>
<keyword evidence="3" id="KW-1003">Cell membrane</keyword>
<evidence type="ECO:0000256" key="3">
    <source>
        <dbReference type="ARBA" id="ARBA00022475"/>
    </source>
</evidence>
<feature type="transmembrane region" description="Helical" evidence="8">
    <location>
        <begin position="59"/>
        <end position="89"/>
    </location>
</feature>
<reference evidence="9 10" key="1">
    <citation type="submission" date="2021-01" db="EMBL/GenBank/DDBJ databases">
        <title>Genomic Encyclopedia of Type Strains, Phase IV (KMG-IV): sequencing the most valuable type-strain genomes for metagenomic binning, comparative biology and taxonomic classification.</title>
        <authorList>
            <person name="Goeker M."/>
        </authorList>
    </citation>
    <scope>NUCLEOTIDE SEQUENCE [LARGE SCALE GENOMIC DNA]</scope>
    <source>
        <strain evidence="9 10">DSM 24834</strain>
    </source>
</reference>
<evidence type="ECO:0000256" key="8">
    <source>
        <dbReference type="SAM" id="Phobius"/>
    </source>
</evidence>
<evidence type="ECO:0000313" key="10">
    <source>
        <dbReference type="Proteomes" id="UP001646157"/>
    </source>
</evidence>
<gene>
    <name evidence="9" type="ORF">JOC86_001378</name>
</gene>
<evidence type="ECO:0000256" key="2">
    <source>
        <dbReference type="ARBA" id="ARBA00007776"/>
    </source>
</evidence>
<evidence type="ECO:0000313" key="9">
    <source>
        <dbReference type="EMBL" id="MBM7584841.1"/>
    </source>
</evidence>
<keyword evidence="7 8" id="KW-0472">Membrane</keyword>
<comment type="caution">
    <text evidence="9">The sequence shown here is derived from an EMBL/GenBank/DDBJ whole genome shotgun (WGS) entry which is preliminary data.</text>
</comment>
<protein>
    <submittedName>
        <fullName evidence="9">Rod shape-determining protein MreD</fullName>
    </submittedName>
</protein>
<feature type="transmembrane region" description="Helical" evidence="8">
    <location>
        <begin position="141"/>
        <end position="159"/>
    </location>
</feature>
<keyword evidence="5" id="KW-0133">Cell shape</keyword>
<evidence type="ECO:0000256" key="7">
    <source>
        <dbReference type="ARBA" id="ARBA00023136"/>
    </source>
</evidence>
<dbReference type="Proteomes" id="UP001646157">
    <property type="component" value="Unassembled WGS sequence"/>
</dbReference>
<dbReference type="Pfam" id="PF04093">
    <property type="entry name" value="MreD"/>
    <property type="match status" value="1"/>
</dbReference>
<evidence type="ECO:0000256" key="4">
    <source>
        <dbReference type="ARBA" id="ARBA00022692"/>
    </source>
</evidence>
<name>A0ABS2NAF9_9BACI</name>
<keyword evidence="6 8" id="KW-1133">Transmembrane helix</keyword>
<evidence type="ECO:0000256" key="5">
    <source>
        <dbReference type="ARBA" id="ARBA00022960"/>
    </source>
</evidence>
<dbReference type="RefSeq" id="WP_205169306.1">
    <property type="nucleotide sequence ID" value="NZ_JAFBDZ010000001.1"/>
</dbReference>
<comment type="subcellular location">
    <subcellularLocation>
        <location evidence="1">Cell membrane</location>
        <topology evidence="1">Multi-pass membrane protein</topology>
    </subcellularLocation>
</comment>
<sequence>MMKRLLLPFLALMTLYSESIFVRVFPVELIESHRIIVPHFLQIFILFMAVFFHYRSAIVYAFVFGFLFDLFYTEIIGIYMLIFPLTIFLMDKMMKILHNNLIVVGISMIINISILELLVYQLNFIIQRTDFTLIQFADWRLWPTLVLNAVFIIIFSYPIKLLMNNLRKEFIEQ</sequence>
<accession>A0ABS2NAF9</accession>
<keyword evidence="4 8" id="KW-0812">Transmembrane</keyword>
<feature type="transmembrane region" description="Helical" evidence="8">
    <location>
        <begin position="35"/>
        <end position="52"/>
    </location>
</feature>
<feature type="transmembrane region" description="Helical" evidence="8">
    <location>
        <begin position="101"/>
        <end position="120"/>
    </location>
</feature>
<evidence type="ECO:0000256" key="1">
    <source>
        <dbReference type="ARBA" id="ARBA00004651"/>
    </source>
</evidence>
<organism evidence="9 10">
    <name type="scientific">Rossellomorea pakistanensis</name>
    <dbReference type="NCBI Taxonomy" id="992288"/>
    <lineage>
        <taxon>Bacteria</taxon>
        <taxon>Bacillati</taxon>
        <taxon>Bacillota</taxon>
        <taxon>Bacilli</taxon>
        <taxon>Bacillales</taxon>
        <taxon>Bacillaceae</taxon>
        <taxon>Rossellomorea</taxon>
    </lineage>
</organism>
<evidence type="ECO:0000256" key="6">
    <source>
        <dbReference type="ARBA" id="ARBA00022989"/>
    </source>
</evidence>
<dbReference type="InterPro" id="IPR007227">
    <property type="entry name" value="Cell_shape_determining_MreD"/>
</dbReference>
<dbReference type="EMBL" id="JAFBDZ010000001">
    <property type="protein sequence ID" value="MBM7584841.1"/>
    <property type="molecule type" value="Genomic_DNA"/>
</dbReference>